<dbReference type="Proteomes" id="UP001597012">
    <property type="component" value="Unassembled WGS sequence"/>
</dbReference>
<dbReference type="GO" id="GO:0004067">
    <property type="term" value="F:asparaginase activity"/>
    <property type="evidence" value="ECO:0007669"/>
    <property type="project" value="UniProtKB-EC"/>
</dbReference>
<dbReference type="PROSITE" id="PS51732">
    <property type="entry name" value="ASN_GLN_ASE_3"/>
    <property type="match status" value="1"/>
</dbReference>
<dbReference type="InterPro" id="IPR006034">
    <property type="entry name" value="Asparaginase/glutaminase-like"/>
</dbReference>
<dbReference type="EC" id="3.5.1.1" evidence="2"/>
<proteinExistence type="predicted"/>
<dbReference type="PIRSF" id="PIRSF500176">
    <property type="entry name" value="L_ASNase"/>
    <property type="match status" value="1"/>
</dbReference>
<dbReference type="Pfam" id="PF00710">
    <property type="entry name" value="Asparaginase"/>
    <property type="match status" value="1"/>
</dbReference>
<dbReference type="InterPro" id="IPR027474">
    <property type="entry name" value="L-asparaginase_N"/>
</dbReference>
<dbReference type="PRINTS" id="PR00139">
    <property type="entry name" value="ASNGLNASE"/>
</dbReference>
<comment type="caution">
    <text evidence="2">The sequence shown here is derived from an EMBL/GenBank/DDBJ whole genome shotgun (WGS) entry which is preliminary data.</text>
</comment>
<organism evidence="2 3">
    <name type="scientific">Maribacter chungangensis</name>
    <dbReference type="NCBI Taxonomy" id="1069117"/>
    <lineage>
        <taxon>Bacteria</taxon>
        <taxon>Pseudomonadati</taxon>
        <taxon>Bacteroidota</taxon>
        <taxon>Flavobacteriia</taxon>
        <taxon>Flavobacteriales</taxon>
        <taxon>Flavobacteriaceae</taxon>
        <taxon>Maribacter</taxon>
    </lineage>
</organism>
<accession>A0ABW3B1F9</accession>
<dbReference type="InterPro" id="IPR036152">
    <property type="entry name" value="Asp/glu_Ase-like_sf"/>
</dbReference>
<dbReference type="PANTHER" id="PTHR11707:SF28">
    <property type="entry name" value="60 KDA LYSOPHOSPHOLIPASE"/>
    <property type="match status" value="1"/>
</dbReference>
<dbReference type="EMBL" id="JBHTHY010000004">
    <property type="protein sequence ID" value="MFD0797162.1"/>
    <property type="molecule type" value="Genomic_DNA"/>
</dbReference>
<feature type="domain" description="L-asparaginase N-terminal" evidence="1">
    <location>
        <begin position="3"/>
        <end position="154"/>
    </location>
</feature>
<keyword evidence="2" id="KW-0378">Hydrolase</keyword>
<dbReference type="SUPFAM" id="SSF53774">
    <property type="entry name" value="Glutaminase/Asparaginase"/>
    <property type="match status" value="1"/>
</dbReference>
<dbReference type="PIRSF" id="PIRSF001220">
    <property type="entry name" value="L-ASNase_gatD"/>
    <property type="match status" value="1"/>
</dbReference>
<dbReference type="PANTHER" id="PTHR11707">
    <property type="entry name" value="L-ASPARAGINASE"/>
    <property type="match status" value="1"/>
</dbReference>
<dbReference type="InterPro" id="IPR037152">
    <property type="entry name" value="L-asparaginase_N_sf"/>
</dbReference>
<reference evidence="3" key="1">
    <citation type="journal article" date="2019" name="Int. J. Syst. Evol. Microbiol.">
        <title>The Global Catalogue of Microorganisms (GCM) 10K type strain sequencing project: providing services to taxonomists for standard genome sequencing and annotation.</title>
        <authorList>
            <consortium name="The Broad Institute Genomics Platform"/>
            <consortium name="The Broad Institute Genome Sequencing Center for Infectious Disease"/>
            <person name="Wu L."/>
            <person name="Ma J."/>
        </authorList>
    </citation>
    <scope>NUCLEOTIDE SEQUENCE [LARGE SCALE GENOMIC DNA]</scope>
    <source>
        <strain evidence="3">CCUG 61948</strain>
    </source>
</reference>
<evidence type="ECO:0000313" key="3">
    <source>
        <dbReference type="Proteomes" id="UP001597012"/>
    </source>
</evidence>
<dbReference type="Gene3D" id="3.40.50.1170">
    <property type="entry name" value="L-asparaginase, N-terminal domain"/>
    <property type="match status" value="1"/>
</dbReference>
<protein>
    <submittedName>
        <fullName evidence="2">Asparaginase domain-containing protein</fullName>
        <ecNumber evidence="2">3.5.1.1</ecNumber>
    </submittedName>
</protein>
<evidence type="ECO:0000259" key="1">
    <source>
        <dbReference type="Pfam" id="PF00710"/>
    </source>
</evidence>
<evidence type="ECO:0000313" key="2">
    <source>
        <dbReference type="EMBL" id="MFD0797162.1"/>
    </source>
</evidence>
<gene>
    <name evidence="2" type="ORF">ACFQZJ_06810</name>
</gene>
<dbReference type="RefSeq" id="WP_379933305.1">
    <property type="nucleotide sequence ID" value="NZ_JBHTHY010000004.1"/>
</dbReference>
<keyword evidence="3" id="KW-1185">Reference proteome</keyword>
<sequence>MGRILIITTGGTIEGQDYNSMENSSVGPTVSIEVFLQSANITYDYTIENAFQKDSRFITDEDRLHLAEKISSSNFDHILITHGTFTMAETAKFLGKLGIEKTIVLVGAFILGTEQNTDAPFNLGYALGSMKHLREGVYVAMHGRIFLWENVRKNLDRNQFEEEF</sequence>
<name>A0ABW3B1F9_9FLAO</name>